<keyword evidence="4" id="KW-1185">Reference proteome</keyword>
<evidence type="ECO:0000256" key="1">
    <source>
        <dbReference type="SAM" id="MobiDB-lite"/>
    </source>
</evidence>
<feature type="compositionally biased region" description="Basic and acidic residues" evidence="1">
    <location>
        <begin position="38"/>
        <end position="57"/>
    </location>
</feature>
<dbReference type="Pfam" id="PF25545">
    <property type="entry name" value="DUF7924"/>
    <property type="match status" value="1"/>
</dbReference>
<comment type="caution">
    <text evidence="3">The sequence shown here is derived from an EMBL/GenBank/DDBJ whole genome shotgun (WGS) entry which is preliminary data.</text>
</comment>
<evidence type="ECO:0000313" key="3">
    <source>
        <dbReference type="EMBL" id="VUC19947.1"/>
    </source>
</evidence>
<feature type="region of interest" description="Disordered" evidence="1">
    <location>
        <begin position="1"/>
        <end position="21"/>
    </location>
</feature>
<proteinExistence type="predicted"/>
<gene>
    <name evidence="3" type="ORF">CLO192961_LOCUS8041</name>
</gene>
<dbReference type="PANTHER" id="PTHR42470">
    <property type="entry name" value="VAST DOMAIN-CONTAINING PROTEIN"/>
    <property type="match status" value="1"/>
</dbReference>
<evidence type="ECO:0000259" key="2">
    <source>
        <dbReference type="Pfam" id="PF25545"/>
    </source>
</evidence>
<name>A0ABY6TQH2_BIOOC</name>
<dbReference type="Proteomes" id="UP000766486">
    <property type="component" value="Unassembled WGS sequence"/>
</dbReference>
<feature type="domain" description="DUF7924" evidence="2">
    <location>
        <begin position="219"/>
        <end position="398"/>
    </location>
</feature>
<reference evidence="3 4" key="1">
    <citation type="submission" date="2019-06" db="EMBL/GenBank/DDBJ databases">
        <authorList>
            <person name="Broberg M."/>
        </authorList>
    </citation>
    <scope>NUCLEOTIDE SEQUENCE [LARGE SCALE GENOMIC DNA]</scope>
</reference>
<dbReference type="EMBL" id="CABFNS010000019">
    <property type="protein sequence ID" value="VUC19947.1"/>
    <property type="molecule type" value="Genomic_DNA"/>
</dbReference>
<dbReference type="InterPro" id="IPR057684">
    <property type="entry name" value="DUF7924"/>
</dbReference>
<feature type="region of interest" description="Disordered" evidence="1">
    <location>
        <begin position="34"/>
        <end position="65"/>
    </location>
</feature>
<feature type="region of interest" description="Disordered" evidence="1">
    <location>
        <begin position="421"/>
        <end position="498"/>
    </location>
</feature>
<accession>A0ABY6TQH2</accession>
<protein>
    <recommendedName>
        <fullName evidence="2">DUF7924 domain-containing protein</fullName>
    </recommendedName>
</protein>
<dbReference type="PANTHER" id="PTHR42470:SF1">
    <property type="entry name" value="VAST DOMAIN-CONTAINING PROTEIN"/>
    <property type="match status" value="1"/>
</dbReference>
<organism evidence="3 4">
    <name type="scientific">Bionectria ochroleuca</name>
    <name type="common">Gliocladium roseum</name>
    <dbReference type="NCBI Taxonomy" id="29856"/>
    <lineage>
        <taxon>Eukaryota</taxon>
        <taxon>Fungi</taxon>
        <taxon>Dikarya</taxon>
        <taxon>Ascomycota</taxon>
        <taxon>Pezizomycotina</taxon>
        <taxon>Sordariomycetes</taxon>
        <taxon>Hypocreomycetidae</taxon>
        <taxon>Hypocreales</taxon>
        <taxon>Bionectriaceae</taxon>
        <taxon>Clonostachys</taxon>
    </lineage>
</organism>
<evidence type="ECO:0000313" key="4">
    <source>
        <dbReference type="Proteomes" id="UP000766486"/>
    </source>
</evidence>
<sequence length="498" mass="55976">MFGTRSRVRLEAYGERTGPASRIKIQPNLVVLVPGPRPEQKEQKAPDTPRPQPKESTHIVNPRPIGPRQLVKDWLEGIPASGPERGGSQSGSRLSERLAAMAPSQPTISGLCARMDIDQPSSFQSNNSYQALAQRPGYRDTLMINGIQTIPSEQELPENIRQMLKDILPQEPLQFPILDQPKYHKLRNMAIEGTKEAQVGLFLSSESLSKATDDRYDLVYGLSQLLERWRVPTTNHEDRVSTPKPDYYLGYPSKAFPKNNLDVLKRIDSSEIKFPFLEIEYKGDGSNSFGRLWVATNQCLGGTATFLNILDYLKVQLNYRSLKTESEALEPIVFSVVTNGTEARLFVSFSDEKGNFKMSLIRGFLFYQDQGFEKLDAYLTKIIEWGVETRLGHIKNALKTLSDSYRPAENPQIVTDGLDVAGEREEGPPTPIPQAENPVAEQPFGNDHGGQPVQPRRRGRPRKDQTVQMRGRGRLSTKRNQDHDEGNAGRPSKRSRPT</sequence>